<dbReference type="InterPro" id="IPR036286">
    <property type="entry name" value="LexA/Signal_pep-like_sf"/>
</dbReference>
<evidence type="ECO:0000256" key="2">
    <source>
        <dbReference type="ARBA" id="ARBA00009370"/>
    </source>
</evidence>
<evidence type="ECO:0000256" key="6">
    <source>
        <dbReference type="RuleBase" id="RU362042"/>
    </source>
</evidence>
<dbReference type="EMBL" id="JAMGBB010000001">
    <property type="protein sequence ID" value="MCL6741748.1"/>
    <property type="molecule type" value="Genomic_DNA"/>
</dbReference>
<dbReference type="Gene3D" id="2.10.109.10">
    <property type="entry name" value="Umud Fragment, subunit A"/>
    <property type="match status" value="1"/>
</dbReference>
<dbReference type="RefSeq" id="WP_249916560.1">
    <property type="nucleotide sequence ID" value="NZ_JAMGBB010000001.1"/>
</dbReference>
<dbReference type="GO" id="GO:0009003">
    <property type="term" value="F:signal peptidase activity"/>
    <property type="evidence" value="ECO:0007669"/>
    <property type="project" value="UniProtKB-EC"/>
</dbReference>
<reference evidence="8" key="1">
    <citation type="submission" date="2022-05" db="EMBL/GenBank/DDBJ databases">
        <authorList>
            <person name="Jo J.-H."/>
            <person name="Im W.-T."/>
        </authorList>
    </citation>
    <scope>NUCLEOTIDE SEQUENCE</scope>
    <source>
        <strain evidence="8">RB56-2</strain>
    </source>
</reference>
<evidence type="ECO:0000256" key="5">
    <source>
        <dbReference type="ARBA" id="ARBA00022801"/>
    </source>
</evidence>
<dbReference type="Pfam" id="PF10502">
    <property type="entry name" value="Peptidase_S26"/>
    <property type="match status" value="1"/>
</dbReference>
<accession>A0ABT0SBL8</accession>
<protein>
    <recommendedName>
        <fullName evidence="4 6">Signal peptidase I</fullName>
        <ecNumber evidence="3 6">3.4.21.89</ecNumber>
    </recommendedName>
</protein>
<keyword evidence="6" id="KW-0645">Protease</keyword>
<feature type="domain" description="Peptidase S26" evidence="7">
    <location>
        <begin position="6"/>
        <end position="250"/>
    </location>
</feature>
<comment type="subcellular location">
    <subcellularLocation>
        <location evidence="6">Membrane</location>
        <topology evidence="6">Single-pass type II membrane protein</topology>
    </subcellularLocation>
</comment>
<dbReference type="SUPFAM" id="SSF51306">
    <property type="entry name" value="LexA/Signal peptidase"/>
    <property type="match status" value="1"/>
</dbReference>
<evidence type="ECO:0000256" key="3">
    <source>
        <dbReference type="ARBA" id="ARBA00013208"/>
    </source>
</evidence>
<evidence type="ECO:0000313" key="9">
    <source>
        <dbReference type="Proteomes" id="UP001165383"/>
    </source>
</evidence>
<keyword evidence="5 6" id="KW-0378">Hydrolase</keyword>
<dbReference type="PRINTS" id="PR00727">
    <property type="entry name" value="LEADERPTASE"/>
</dbReference>
<dbReference type="NCBIfam" id="TIGR02227">
    <property type="entry name" value="sigpep_I_bact"/>
    <property type="match status" value="1"/>
</dbReference>
<comment type="similarity">
    <text evidence="2 6">Belongs to the peptidase S26 family.</text>
</comment>
<organism evidence="8 9">
    <name type="scientific">Sphingomonas brevis</name>
    <dbReference type="NCBI Taxonomy" id="2908206"/>
    <lineage>
        <taxon>Bacteria</taxon>
        <taxon>Pseudomonadati</taxon>
        <taxon>Pseudomonadota</taxon>
        <taxon>Alphaproteobacteria</taxon>
        <taxon>Sphingomonadales</taxon>
        <taxon>Sphingomonadaceae</taxon>
        <taxon>Sphingomonas</taxon>
    </lineage>
</organism>
<proteinExistence type="inferred from homology"/>
<comment type="catalytic activity">
    <reaction evidence="1 6">
        <text>Cleavage of hydrophobic, N-terminal signal or leader sequences from secreted and periplasmic proteins.</text>
        <dbReference type="EC" id="3.4.21.89"/>
    </reaction>
</comment>
<dbReference type="PANTHER" id="PTHR43390:SF1">
    <property type="entry name" value="CHLOROPLAST PROCESSING PEPTIDASE"/>
    <property type="match status" value="1"/>
</dbReference>
<dbReference type="Proteomes" id="UP001165383">
    <property type="component" value="Unassembled WGS sequence"/>
</dbReference>
<keyword evidence="9" id="KW-1185">Reference proteome</keyword>
<comment type="caution">
    <text evidence="8">The sequence shown here is derived from an EMBL/GenBank/DDBJ whole genome shotgun (WGS) entry which is preliminary data.</text>
</comment>
<dbReference type="PANTHER" id="PTHR43390">
    <property type="entry name" value="SIGNAL PEPTIDASE I"/>
    <property type="match status" value="1"/>
</dbReference>
<dbReference type="CDD" id="cd06530">
    <property type="entry name" value="S26_SPase_I"/>
    <property type="match status" value="1"/>
</dbReference>
<evidence type="ECO:0000256" key="1">
    <source>
        <dbReference type="ARBA" id="ARBA00000677"/>
    </source>
</evidence>
<evidence type="ECO:0000259" key="7">
    <source>
        <dbReference type="Pfam" id="PF10502"/>
    </source>
</evidence>
<dbReference type="InterPro" id="IPR019757">
    <property type="entry name" value="Pept_S26A_signal_pept_1_Lys-AS"/>
</dbReference>
<name>A0ABT0SBL8_9SPHN</name>
<dbReference type="PROSITE" id="PS00760">
    <property type="entry name" value="SPASE_I_2"/>
    <property type="match status" value="1"/>
</dbReference>
<dbReference type="InterPro" id="IPR019533">
    <property type="entry name" value="Peptidase_S26"/>
</dbReference>
<sequence>MIWREVKGLFWVLVAVLAFHSFIAKPFYIPSESMMPNLLTGDRLVVTKYPYGWSYVSPTIPNPAAILRNVLLGHSEPWTITLPFTKGRIMGGLPERGDVVIVTPPGGNQDYIKRVIGLPGDTIEVRSGRLIINGTPVKAASRPPAMIPVDANAPCGINQFWDRKVSTANGSFCRLPVVHETLPNGVGYDTIDDGNSQGDDYAEVRIPPGHVFLMGDNRDHSADSRFGLEDMGLGGPVPIENIGGRAEFITFSLDGTTVLTNPASWFTAFRDGRAGTSLRPGKD</sequence>
<dbReference type="InterPro" id="IPR000223">
    <property type="entry name" value="Pept_S26A_signal_pept_1"/>
</dbReference>
<gene>
    <name evidence="8" type="primary">lepB</name>
    <name evidence="8" type="ORF">LZ518_11480</name>
</gene>
<dbReference type="EC" id="3.4.21.89" evidence="3 6"/>
<evidence type="ECO:0000313" key="8">
    <source>
        <dbReference type="EMBL" id="MCL6741748.1"/>
    </source>
</evidence>
<evidence type="ECO:0000256" key="4">
    <source>
        <dbReference type="ARBA" id="ARBA00019232"/>
    </source>
</evidence>